<dbReference type="STRING" id="1117707.VQ7734_04452"/>
<sequence length="229" mass="25965">MFNKLKTLFELKTDRIPDVQDMNELATKGIDLNSLISVDYPLLELTPSMVFILGDKTKKVTGKSSTSERGEQTHRFYTDDDYFFQFDFFGENKRENLNRLAIFSYLLDEGEEIVPGDEAAAARWRQIIEDKETFTYAGQTYQRITSGVLGGLEVVELPGDDLNTLENNFAVFAREISDDFFEFLIINMEQEVSIDDDYNVSGYGDMTATMAIGVSIPHSQLTVNPNQGK</sequence>
<evidence type="ECO:0000313" key="1">
    <source>
        <dbReference type="EMBL" id="SHO58680.1"/>
    </source>
</evidence>
<accession>A0A1M7Z1M4</accession>
<dbReference type="EMBL" id="FRFG01000073">
    <property type="protein sequence ID" value="SHO58680.1"/>
    <property type="molecule type" value="Genomic_DNA"/>
</dbReference>
<dbReference type="AlphaFoldDB" id="A0A1M7Z1M4"/>
<dbReference type="OrthoDB" id="6148994at2"/>
<dbReference type="InterPro" id="IPR019621">
    <property type="entry name" value="DUF2491"/>
</dbReference>
<organism evidence="1 2">
    <name type="scientific">Vibrio quintilis</name>
    <dbReference type="NCBI Taxonomy" id="1117707"/>
    <lineage>
        <taxon>Bacteria</taxon>
        <taxon>Pseudomonadati</taxon>
        <taxon>Pseudomonadota</taxon>
        <taxon>Gammaproteobacteria</taxon>
        <taxon>Vibrionales</taxon>
        <taxon>Vibrionaceae</taxon>
        <taxon>Vibrio</taxon>
    </lineage>
</organism>
<protein>
    <recommendedName>
        <fullName evidence="3">DUF2491 domain-containing protein</fullName>
    </recommendedName>
</protein>
<dbReference type="Proteomes" id="UP000184600">
    <property type="component" value="Unassembled WGS sequence"/>
</dbReference>
<reference evidence="2" key="1">
    <citation type="submission" date="2016-12" db="EMBL/GenBank/DDBJ databases">
        <authorList>
            <person name="Rodrigo-Torres L."/>
            <person name="Arahal R.D."/>
            <person name="Lucena T."/>
        </authorList>
    </citation>
    <scope>NUCLEOTIDE SEQUENCE [LARGE SCALE GENOMIC DNA]</scope>
</reference>
<proteinExistence type="predicted"/>
<evidence type="ECO:0000313" key="2">
    <source>
        <dbReference type="Proteomes" id="UP000184600"/>
    </source>
</evidence>
<dbReference type="RefSeq" id="WP_073586120.1">
    <property type="nucleotide sequence ID" value="NZ_AP024898.1"/>
</dbReference>
<evidence type="ECO:0008006" key="3">
    <source>
        <dbReference type="Google" id="ProtNLM"/>
    </source>
</evidence>
<gene>
    <name evidence="1" type="ORF">VQ7734_04452</name>
</gene>
<name>A0A1M7Z1M4_9VIBR</name>
<keyword evidence="2" id="KW-1185">Reference proteome</keyword>
<dbReference type="Pfam" id="PF10679">
    <property type="entry name" value="DUF2491"/>
    <property type="match status" value="1"/>
</dbReference>